<feature type="region of interest" description="Disordered" evidence="4">
    <location>
        <begin position="72"/>
        <end position="250"/>
    </location>
</feature>
<dbReference type="PANTHER" id="PTHR23077">
    <property type="entry name" value="AAA-FAMILY ATPASE"/>
    <property type="match status" value="1"/>
</dbReference>
<reference evidence="6 7" key="1">
    <citation type="submission" date="2023-07" db="EMBL/GenBank/DDBJ databases">
        <title>Sequencing the genomes of 1000 actinobacteria strains.</title>
        <authorList>
            <person name="Klenk H.-P."/>
        </authorList>
    </citation>
    <scope>NUCLEOTIDE SEQUENCE [LARGE SCALE GENOMIC DNA]</scope>
    <source>
        <strain evidence="6 7">DSM 44710</strain>
    </source>
</reference>
<feature type="domain" description="AAA+ ATPase" evidence="5">
    <location>
        <begin position="297"/>
        <end position="435"/>
    </location>
</feature>
<dbReference type="InterPro" id="IPR003960">
    <property type="entry name" value="ATPase_AAA_CS"/>
</dbReference>
<evidence type="ECO:0000256" key="4">
    <source>
        <dbReference type="SAM" id="MobiDB-lite"/>
    </source>
</evidence>
<evidence type="ECO:0000313" key="7">
    <source>
        <dbReference type="Proteomes" id="UP001240984"/>
    </source>
</evidence>
<feature type="compositionally biased region" description="Low complexity" evidence="4">
    <location>
        <begin position="150"/>
        <end position="192"/>
    </location>
</feature>
<dbReference type="Pfam" id="PF17862">
    <property type="entry name" value="AAA_lid_3"/>
    <property type="match status" value="1"/>
</dbReference>
<evidence type="ECO:0000256" key="3">
    <source>
        <dbReference type="RuleBase" id="RU003651"/>
    </source>
</evidence>
<dbReference type="SMART" id="SM00382">
    <property type="entry name" value="AAA"/>
    <property type="match status" value="1"/>
</dbReference>
<dbReference type="InterPro" id="IPR041569">
    <property type="entry name" value="AAA_lid_3"/>
</dbReference>
<dbReference type="Pfam" id="PF14559">
    <property type="entry name" value="TPR_19"/>
    <property type="match status" value="1"/>
</dbReference>
<accession>A0ABT9MY00</accession>
<keyword evidence="7" id="KW-1185">Reference proteome</keyword>
<dbReference type="SUPFAM" id="SSF52540">
    <property type="entry name" value="P-loop containing nucleoside triphosphate hydrolases"/>
    <property type="match status" value="1"/>
</dbReference>
<keyword evidence="1 3" id="KW-0547">Nucleotide-binding</keyword>
<dbReference type="InterPro" id="IPR050168">
    <property type="entry name" value="AAA_ATPase_domain"/>
</dbReference>
<dbReference type="InterPro" id="IPR011990">
    <property type="entry name" value="TPR-like_helical_dom_sf"/>
</dbReference>
<comment type="caution">
    <text evidence="6">The sequence shown here is derived from an EMBL/GenBank/DDBJ whole genome shotgun (WGS) entry which is preliminary data.</text>
</comment>
<proteinExistence type="inferred from homology"/>
<dbReference type="Gene3D" id="1.25.40.10">
    <property type="entry name" value="Tetratricopeptide repeat domain"/>
    <property type="match status" value="1"/>
</dbReference>
<dbReference type="Gene3D" id="1.10.8.60">
    <property type="match status" value="1"/>
</dbReference>
<dbReference type="Pfam" id="PF00004">
    <property type="entry name" value="AAA"/>
    <property type="match status" value="1"/>
</dbReference>
<dbReference type="Gene3D" id="3.40.50.300">
    <property type="entry name" value="P-loop containing nucleotide triphosphate hydrolases"/>
    <property type="match status" value="1"/>
</dbReference>
<protein>
    <submittedName>
        <fullName evidence="6">AAA+ superfamily predicted ATPase</fullName>
    </submittedName>
</protein>
<dbReference type="SUPFAM" id="SSF48452">
    <property type="entry name" value="TPR-like"/>
    <property type="match status" value="1"/>
</dbReference>
<evidence type="ECO:0000313" key="6">
    <source>
        <dbReference type="EMBL" id="MDP9796310.1"/>
    </source>
</evidence>
<dbReference type="Proteomes" id="UP001240984">
    <property type="component" value="Unassembled WGS sequence"/>
</dbReference>
<feature type="compositionally biased region" description="Pro residues" evidence="4">
    <location>
        <begin position="118"/>
        <end position="149"/>
    </location>
</feature>
<keyword evidence="2 3" id="KW-0067">ATP-binding</keyword>
<dbReference type="InterPro" id="IPR003593">
    <property type="entry name" value="AAA+_ATPase"/>
</dbReference>
<dbReference type="PANTHER" id="PTHR23077:SF171">
    <property type="entry name" value="NUCLEAR VALOSIN-CONTAINING PROTEIN-LIKE"/>
    <property type="match status" value="1"/>
</dbReference>
<dbReference type="InterPro" id="IPR027417">
    <property type="entry name" value="P-loop_NTPase"/>
</dbReference>
<comment type="similarity">
    <text evidence="3">Belongs to the AAA ATPase family.</text>
</comment>
<gene>
    <name evidence="6" type="ORF">J2S43_004822</name>
</gene>
<dbReference type="RefSeq" id="WP_306832786.1">
    <property type="nucleotide sequence ID" value="NZ_JAUSRA010000001.1"/>
</dbReference>
<sequence length="545" mass="56025">MPDESRLITSLRGAVEAAPDDVPLRLHLAEILLREGHSDAAITEIAFALQRVPGDPDARALMAHAMSLPGPPAPAAPAAPTPAATAPTPAPAATATAPTPTPAATAPTPAPAATAPAPAAPAPAAPAPAAPAPAAPAPAAPAPGAPTPAAPDAEVSAPAAAVAEVRTPAAPDAEEPASAAPAVEAPESAVPAGEVRGTPEQASGVPAKGFDWKEAEEQVGDVVPPRFARSAPDGSGEPDQVRADGKPGPGDLWQAESVGGLTLADVGGMHEVKERLEAAFLAPMRNPELRRLFGKSLRGGLLLYGPPGCGKTFIARAVAGELGARFLTVAISDVLDMWLGTSERNMHEVFATARRMAPCVIFLDELDALGGKRGRAATNSMRTTVNQLLTELDGVDGAKNEGVFVLAATNVPWDVDVALRRPGRLDRTILVLPPDAPARAAILEYHLRDRPIENVDLPKLVKATDGLSGADLAHLCESAAERALLDSARTGTVRMIGMPDLLAAAKTTVPSVEPWFAAARNVAMFANEGGMYDDLLAYLKARRRL</sequence>
<dbReference type="InterPro" id="IPR003959">
    <property type="entry name" value="ATPase_AAA_core"/>
</dbReference>
<evidence type="ECO:0000256" key="1">
    <source>
        <dbReference type="ARBA" id="ARBA00022741"/>
    </source>
</evidence>
<evidence type="ECO:0000256" key="2">
    <source>
        <dbReference type="ARBA" id="ARBA00022840"/>
    </source>
</evidence>
<dbReference type="EMBL" id="JAUSRA010000001">
    <property type="protein sequence ID" value="MDP9796310.1"/>
    <property type="molecule type" value="Genomic_DNA"/>
</dbReference>
<name>A0ABT9MY00_9ACTN</name>
<dbReference type="PROSITE" id="PS00674">
    <property type="entry name" value="AAA"/>
    <property type="match status" value="1"/>
</dbReference>
<feature type="compositionally biased region" description="Low complexity" evidence="4">
    <location>
        <begin position="81"/>
        <end position="117"/>
    </location>
</feature>
<organism evidence="6 7">
    <name type="scientific">Catenuloplanes nepalensis</name>
    <dbReference type="NCBI Taxonomy" id="587533"/>
    <lineage>
        <taxon>Bacteria</taxon>
        <taxon>Bacillati</taxon>
        <taxon>Actinomycetota</taxon>
        <taxon>Actinomycetes</taxon>
        <taxon>Micromonosporales</taxon>
        <taxon>Micromonosporaceae</taxon>
        <taxon>Catenuloplanes</taxon>
    </lineage>
</organism>
<evidence type="ECO:0000259" key="5">
    <source>
        <dbReference type="SMART" id="SM00382"/>
    </source>
</evidence>